<comment type="caution">
    <text evidence="2">The sequence shown here is derived from an EMBL/GenBank/DDBJ whole genome shotgun (WGS) entry which is preliminary data.</text>
</comment>
<dbReference type="GO" id="GO:0016747">
    <property type="term" value="F:acyltransferase activity, transferring groups other than amino-acyl groups"/>
    <property type="evidence" value="ECO:0007669"/>
    <property type="project" value="InterPro"/>
</dbReference>
<dbReference type="InterPro" id="IPR003781">
    <property type="entry name" value="CoA-bd"/>
</dbReference>
<dbReference type="Pfam" id="PF13380">
    <property type="entry name" value="CoA_binding_2"/>
    <property type="match status" value="1"/>
</dbReference>
<dbReference type="SUPFAM" id="SSF55729">
    <property type="entry name" value="Acyl-CoA N-acyltransferases (Nat)"/>
    <property type="match status" value="1"/>
</dbReference>
<dbReference type="EMBL" id="LMXB01000072">
    <property type="protein sequence ID" value="KUO17702.1"/>
    <property type="molecule type" value="Genomic_DNA"/>
</dbReference>
<dbReference type="GO" id="GO:0005524">
    <property type="term" value="F:ATP binding"/>
    <property type="evidence" value="ECO:0007669"/>
    <property type="project" value="InterPro"/>
</dbReference>
<dbReference type="Pfam" id="PF13549">
    <property type="entry name" value="ATP-grasp_5"/>
    <property type="match status" value="1"/>
</dbReference>
<keyword evidence="3" id="KW-1185">Reference proteome</keyword>
<dbReference type="OrthoDB" id="190266at2"/>
<dbReference type="STRING" id="909626.AQJ91_28740"/>
<dbReference type="InterPro" id="IPR032875">
    <property type="entry name" value="Succ_CoA_lig_flav_dom"/>
</dbReference>
<reference evidence="2 3" key="1">
    <citation type="submission" date="2015-10" db="EMBL/GenBank/DDBJ databases">
        <title>Draft genome sequence of Streptomyces sp. RV15, isolated from a marine sponge.</title>
        <authorList>
            <person name="Ruckert C."/>
            <person name="Abdelmohsen U.R."/>
            <person name="Winkler A."/>
            <person name="Hentschel U."/>
            <person name="Kalinowski J."/>
            <person name="Kampfer P."/>
            <person name="Glaeser S."/>
        </authorList>
    </citation>
    <scope>NUCLEOTIDE SEQUENCE [LARGE SCALE GENOMIC DNA]</scope>
    <source>
        <strain evidence="2 3">RV15</strain>
    </source>
</reference>
<dbReference type="Gene3D" id="3.30.1490.20">
    <property type="entry name" value="ATP-grasp fold, A domain"/>
    <property type="match status" value="1"/>
</dbReference>
<proteinExistence type="predicted"/>
<sequence length="897" mass="93911">MTDDTLSRPPVHALLADGTTVCIRPVRRSDHEQLEGFYEEMSPENLRLRFFAASHRSARLAADRACAPEHPGYRALLAETAGRVIGLAEYDSGGSGDTAEISIAVSDGLHHRGVGTLLVEHLVSAARAEGIRTFTADALSENHEVLRLFTDLGLRTARRFEGPEVRCTIGLDESDTYLTAVEERGRAAGVASLEPLLRPESVAVVGAGRKPGSVGRAVLHQLHAGGYTGRLFAVNPAASSILGVPCHPSVSALPITPDLAVVAVPAATVPDTAEECGKAGVRALLVVTAGLDAGQAQDLLAACRSYGMRLVGPNCLGLSNTDPALRLDATFAAGHPRPGTAGVAVQSGGVGIALLDGLSRLGIGVSSFASLGDKYDVSGNDMLQWWESDGRTDLALLHLESFGSPRAFSRTARRVTRRMPVLTVDAGRTDAGRRAAASHTAAAATRTMTRGALFTQAGITATHSCGELLEAAALMHSQPLPAGPRVAIVTNAGGAGVLAADACAEAGLQLPAPTPELIDHLLAVLPDGAAVGNPVDATAAVSEEQLTNCVDRIMRHGGIDAVLVALVPTAVAAATGDDLVRALTRAPARRPKPIAAVRLEQGLPVELLPVHRGGTVPSYAEPQAAARALAHAARRAAWLARPAGTVPDLDGIETERAHAVVEAYLDAHPDGGWLDPRACAELLECYGIPQLTWAWADTEDGAVLAAERLRGADGRVVMKGYWPGLVHKTAEHAVHLDLRGDSQVRAAFRDLETRFAGLLTGVVVQPLADRGTELFAGVVQDQVFGPLVLFGLGGTATEVLADHAARLAPLTDHDVHDLITAPRCAPLLFGAGGARPVDLEALERLLLRLSRMASDLPQLAEADFNPVLATPGGATVLDARVRLLPGRPHDPYLRRLR</sequence>
<dbReference type="PANTHER" id="PTHR42793">
    <property type="entry name" value="COA BINDING DOMAIN CONTAINING PROTEIN"/>
    <property type="match status" value="1"/>
</dbReference>
<dbReference type="AlphaFoldDB" id="A0A117RZ35"/>
<gene>
    <name evidence="2" type="ORF">AQJ91_28740</name>
</gene>
<evidence type="ECO:0000313" key="3">
    <source>
        <dbReference type="Proteomes" id="UP000053260"/>
    </source>
</evidence>
<dbReference type="PANTHER" id="PTHR42793:SF1">
    <property type="entry name" value="PEPTIDYL-LYSINE N-ACETYLTRANSFERASE PATZ"/>
    <property type="match status" value="1"/>
</dbReference>
<dbReference type="InterPro" id="IPR016181">
    <property type="entry name" value="Acyl_CoA_acyltransferase"/>
</dbReference>
<dbReference type="InterPro" id="IPR016102">
    <property type="entry name" value="Succinyl-CoA_synth-like"/>
</dbReference>
<feature type="domain" description="N-acetyltransferase" evidence="1">
    <location>
        <begin position="21"/>
        <end position="172"/>
    </location>
</feature>
<evidence type="ECO:0000313" key="2">
    <source>
        <dbReference type="EMBL" id="KUO17702.1"/>
    </source>
</evidence>
<dbReference type="InterPro" id="IPR043938">
    <property type="entry name" value="Ligase_CoA_dom"/>
</dbReference>
<dbReference type="SUPFAM" id="SSF56059">
    <property type="entry name" value="Glutathione synthetase ATP-binding domain-like"/>
    <property type="match status" value="1"/>
</dbReference>
<dbReference type="CDD" id="cd04301">
    <property type="entry name" value="NAT_SF"/>
    <property type="match status" value="1"/>
</dbReference>
<dbReference type="PROSITE" id="PS51186">
    <property type="entry name" value="GNAT"/>
    <property type="match status" value="1"/>
</dbReference>
<evidence type="ECO:0000259" key="1">
    <source>
        <dbReference type="PROSITE" id="PS51186"/>
    </source>
</evidence>
<dbReference type="Pfam" id="PF00583">
    <property type="entry name" value="Acetyltransf_1"/>
    <property type="match status" value="1"/>
</dbReference>
<organism evidence="2 3">
    <name type="scientific">Streptomyces dysideae</name>
    <dbReference type="NCBI Taxonomy" id="909626"/>
    <lineage>
        <taxon>Bacteria</taxon>
        <taxon>Bacillati</taxon>
        <taxon>Actinomycetota</taxon>
        <taxon>Actinomycetes</taxon>
        <taxon>Kitasatosporales</taxon>
        <taxon>Streptomycetaceae</taxon>
        <taxon>Streptomyces</taxon>
    </lineage>
</organism>
<dbReference type="Gene3D" id="3.40.50.720">
    <property type="entry name" value="NAD(P)-binding Rossmann-like Domain"/>
    <property type="match status" value="1"/>
</dbReference>
<dbReference type="InterPro" id="IPR000182">
    <property type="entry name" value="GNAT_dom"/>
</dbReference>
<dbReference type="RefSeq" id="WP_067027303.1">
    <property type="nucleotide sequence ID" value="NZ_KQ949095.1"/>
</dbReference>
<dbReference type="SUPFAM" id="SSF52210">
    <property type="entry name" value="Succinyl-CoA synthetase domains"/>
    <property type="match status" value="2"/>
</dbReference>
<dbReference type="Proteomes" id="UP000053260">
    <property type="component" value="Unassembled WGS sequence"/>
</dbReference>
<dbReference type="InterPro" id="IPR013815">
    <property type="entry name" value="ATP_grasp_subdomain_1"/>
</dbReference>
<dbReference type="Gene3D" id="3.30.470.20">
    <property type="entry name" value="ATP-grasp fold, B domain"/>
    <property type="match status" value="1"/>
</dbReference>
<dbReference type="Gene3D" id="3.40.630.30">
    <property type="match status" value="1"/>
</dbReference>
<accession>A0A117RZ35</accession>
<dbReference type="SUPFAM" id="SSF51735">
    <property type="entry name" value="NAD(P)-binding Rossmann-fold domains"/>
    <property type="match status" value="1"/>
</dbReference>
<dbReference type="Pfam" id="PF19045">
    <property type="entry name" value="Ligase_CoA_2"/>
    <property type="match status" value="1"/>
</dbReference>
<dbReference type="InterPro" id="IPR036291">
    <property type="entry name" value="NAD(P)-bd_dom_sf"/>
</dbReference>
<dbReference type="Gene3D" id="3.40.50.261">
    <property type="entry name" value="Succinyl-CoA synthetase domains"/>
    <property type="match status" value="2"/>
</dbReference>
<dbReference type="SMART" id="SM00881">
    <property type="entry name" value="CoA_binding"/>
    <property type="match status" value="1"/>
</dbReference>
<name>A0A117RZ35_9ACTN</name>
<dbReference type="Pfam" id="PF13607">
    <property type="entry name" value="Succ_CoA_lig"/>
    <property type="match status" value="1"/>
</dbReference>
<protein>
    <submittedName>
        <fullName evidence="2">CoA-binding protein</fullName>
    </submittedName>
</protein>
<dbReference type="GO" id="GO:0043758">
    <property type="term" value="F:acetate-CoA ligase (ADP-forming) activity"/>
    <property type="evidence" value="ECO:0007669"/>
    <property type="project" value="InterPro"/>
</dbReference>